<accession>A0ABT4IE03</accession>
<evidence type="ECO:0000313" key="2">
    <source>
        <dbReference type="EMBL" id="MCZ0859952.1"/>
    </source>
</evidence>
<name>A0ABT4IE03_9EURY</name>
<evidence type="ECO:0000259" key="1">
    <source>
        <dbReference type="Pfam" id="PF13274"/>
    </source>
</evidence>
<dbReference type="EMBL" id="JAPTGB010000003">
    <property type="protein sequence ID" value="MCZ0859952.1"/>
    <property type="molecule type" value="Genomic_DNA"/>
</dbReference>
<keyword evidence="3" id="KW-1185">Reference proteome</keyword>
<organism evidence="2 3">
    <name type="scientific">Methanocorpusculum petauri</name>
    <dbReference type="NCBI Taxonomy" id="3002863"/>
    <lineage>
        <taxon>Archaea</taxon>
        <taxon>Methanobacteriati</taxon>
        <taxon>Methanobacteriota</taxon>
        <taxon>Stenosarchaea group</taxon>
        <taxon>Methanomicrobia</taxon>
        <taxon>Methanomicrobiales</taxon>
        <taxon>Methanocorpusculaceae</taxon>
        <taxon>Methanocorpusculum</taxon>
    </lineage>
</organism>
<sequence length="229" mass="26542">MSEEQQKTIPKTEKQKQAILYAIQRDKSINRTKLMKYVFFIDLFAFNKFGDTILDDKYKCLPNGPVPDYGISYTDPGCAYLHQNDFQMEQVSVDGGKYYYYKFSLKPGVEPKTTIFKDVEKDLIDLTLEMTKSRSATSLSSYTHKFALWQNHECNGEHISLEDFRLSPDEMEELEQLLNTKIYVNSVNPKGIMQKFLDKYTSSEGKEYVPKRLPVFIDVKTGDVIDEGE</sequence>
<comment type="caution">
    <text evidence="2">The sequence shown here is derived from an EMBL/GenBank/DDBJ whole genome shotgun (WGS) entry which is preliminary data.</text>
</comment>
<gene>
    <name evidence="2" type="ORF">O0S10_01755</name>
</gene>
<dbReference type="RefSeq" id="WP_268924176.1">
    <property type="nucleotide sequence ID" value="NZ_JAPTGB010000003.1"/>
</dbReference>
<dbReference type="Pfam" id="PF13274">
    <property type="entry name" value="SocA_Panacea"/>
    <property type="match status" value="1"/>
</dbReference>
<feature type="domain" description="Antitoxin SocA-like Panacea" evidence="1">
    <location>
        <begin position="34"/>
        <end position="150"/>
    </location>
</feature>
<proteinExistence type="predicted"/>
<dbReference type="InterPro" id="IPR025272">
    <property type="entry name" value="SocA_Panacea"/>
</dbReference>
<reference evidence="2" key="1">
    <citation type="submission" date="2022-12" db="EMBL/GenBank/DDBJ databases">
        <title>Isolation and characterisation of novel Methanocorpusculum spp. from native Australian herbivores indicates the genus is ancestrally host-associated.</title>
        <authorList>
            <person name="Volmer J.G."/>
            <person name="Soo R.M."/>
            <person name="Evans P.N."/>
            <person name="Hoedt E.C."/>
            <person name="Astorga Alsina A.L."/>
            <person name="Woodcroft B.J."/>
            <person name="Tyson G.W."/>
            <person name="Hugenholtz P."/>
            <person name="Morrison M."/>
        </authorList>
    </citation>
    <scope>NUCLEOTIDE SEQUENCE</scope>
    <source>
        <strain evidence="2">MG</strain>
    </source>
</reference>
<protein>
    <submittedName>
        <fullName evidence="2">Panacea domain-containing protein</fullName>
    </submittedName>
</protein>
<dbReference type="Proteomes" id="UP001141422">
    <property type="component" value="Unassembled WGS sequence"/>
</dbReference>
<evidence type="ECO:0000313" key="3">
    <source>
        <dbReference type="Proteomes" id="UP001141422"/>
    </source>
</evidence>